<keyword evidence="11 13" id="KW-0472">Membrane</keyword>
<keyword evidence="7" id="KW-0479">Metal-binding</keyword>
<dbReference type="GO" id="GO:0020037">
    <property type="term" value="F:heme binding"/>
    <property type="evidence" value="ECO:0007669"/>
    <property type="project" value="TreeGrafter"/>
</dbReference>
<feature type="transmembrane region" description="Helical" evidence="13">
    <location>
        <begin position="95"/>
        <end position="117"/>
    </location>
</feature>
<dbReference type="GO" id="GO:0005886">
    <property type="term" value="C:plasma membrane"/>
    <property type="evidence" value="ECO:0007669"/>
    <property type="project" value="UniProtKB-SubCell"/>
</dbReference>
<keyword evidence="3" id="KW-0813">Transport</keyword>
<gene>
    <name evidence="15" type="ORF">SAMN04488068_0807</name>
</gene>
<organism evidence="15 16">
    <name type="scientific">Hydrocarboniphaga daqingensis</name>
    <dbReference type="NCBI Taxonomy" id="490188"/>
    <lineage>
        <taxon>Bacteria</taxon>
        <taxon>Pseudomonadati</taxon>
        <taxon>Pseudomonadota</taxon>
        <taxon>Gammaproteobacteria</taxon>
        <taxon>Nevskiales</taxon>
        <taxon>Nevskiaceae</taxon>
        <taxon>Hydrocarboniphaga</taxon>
    </lineage>
</organism>
<feature type="transmembrane region" description="Helical" evidence="13">
    <location>
        <begin position="56"/>
        <end position="75"/>
    </location>
</feature>
<protein>
    <submittedName>
        <fullName evidence="15">Cytochrome b561</fullName>
    </submittedName>
</protein>
<dbReference type="Pfam" id="PF04264">
    <property type="entry name" value="YceI"/>
    <property type="match status" value="1"/>
</dbReference>
<sequence length="396" mass="42769">MTSTTPHHANDAVKTPGRYHAVAMSLHWLIAILIFGGFCLGVFMHELPASAEKLQYYSWHKWAGVTVFLLALLRAGWRMTHPAPPLVAGARWEHVAAHGAHVALYLLMLAIPLSGWLHSSAAGYQTVYFGVLPIPDLIGKDKVLSELLGEIHEVLNFLMLGVLLLHAGAALQHHWLRRDEVLRRMLPGSGGAAMPLLATAFTAVAFAGVAAVFVAEDEGESATATADVATLPEATAGAAVLAGDLTAVFRQMNVPVEGRFTRFSATTLVFDADAPEQSRADIRVDTASFDLGDEDYNAEVRKKEWFDTATAPEARFVSDRVQRLADGRYQADGTLTIKNIAQPTTVVFSVGDDAGRTVYSGEATLSRAAFQIGDAEWNDVLDDAVLVRFKLTVPAP</sequence>
<keyword evidence="16" id="KW-1185">Reference proteome</keyword>
<dbReference type="PANTHER" id="PTHR30529:SF1">
    <property type="entry name" value="CYTOCHROME B561 HOMOLOG 2"/>
    <property type="match status" value="1"/>
</dbReference>
<evidence type="ECO:0000256" key="2">
    <source>
        <dbReference type="ARBA" id="ARBA00004651"/>
    </source>
</evidence>
<evidence type="ECO:0000256" key="8">
    <source>
        <dbReference type="ARBA" id="ARBA00022982"/>
    </source>
</evidence>
<accession>A0A1M5LBB5</accession>
<keyword evidence="6 13" id="KW-0812">Transmembrane</keyword>
<keyword evidence="10" id="KW-0408">Iron</keyword>
<dbReference type="SUPFAM" id="SSF101874">
    <property type="entry name" value="YceI-like"/>
    <property type="match status" value="1"/>
</dbReference>
<reference evidence="15 16" key="1">
    <citation type="submission" date="2016-11" db="EMBL/GenBank/DDBJ databases">
        <authorList>
            <person name="Jaros S."/>
            <person name="Januszkiewicz K."/>
            <person name="Wedrychowicz H."/>
        </authorList>
    </citation>
    <scope>NUCLEOTIDE SEQUENCE [LARGE SCALE GENOMIC DNA]</scope>
    <source>
        <strain evidence="15 16">CGMCC 1.7049</strain>
    </source>
</reference>
<dbReference type="GO" id="GO:0046872">
    <property type="term" value="F:metal ion binding"/>
    <property type="evidence" value="ECO:0007669"/>
    <property type="project" value="UniProtKB-KW"/>
</dbReference>
<feature type="domain" description="Lipid/polyisoprenoid-binding YceI-like" evidence="14">
    <location>
        <begin position="237"/>
        <end position="394"/>
    </location>
</feature>
<dbReference type="InterPro" id="IPR011577">
    <property type="entry name" value="Cyt_b561_bac/Ni-Hgenase"/>
</dbReference>
<evidence type="ECO:0000256" key="4">
    <source>
        <dbReference type="ARBA" id="ARBA00022475"/>
    </source>
</evidence>
<dbReference type="RefSeq" id="WP_072894381.1">
    <property type="nucleotide sequence ID" value="NZ_FQWZ01000002.1"/>
</dbReference>
<dbReference type="Pfam" id="PF01292">
    <property type="entry name" value="Ni_hydr_CYTB"/>
    <property type="match status" value="1"/>
</dbReference>
<feature type="transmembrane region" description="Helical" evidence="13">
    <location>
        <begin position="21"/>
        <end position="44"/>
    </location>
</feature>
<evidence type="ECO:0000256" key="10">
    <source>
        <dbReference type="ARBA" id="ARBA00023004"/>
    </source>
</evidence>
<dbReference type="EMBL" id="FQWZ01000002">
    <property type="protein sequence ID" value="SHG62321.1"/>
    <property type="molecule type" value="Genomic_DNA"/>
</dbReference>
<dbReference type="OrthoDB" id="9793784at2"/>
<dbReference type="GO" id="GO:0009055">
    <property type="term" value="F:electron transfer activity"/>
    <property type="evidence" value="ECO:0007669"/>
    <property type="project" value="InterPro"/>
</dbReference>
<evidence type="ECO:0000256" key="13">
    <source>
        <dbReference type="SAM" id="Phobius"/>
    </source>
</evidence>
<keyword evidence="9 13" id="KW-1133">Transmembrane helix</keyword>
<evidence type="ECO:0000313" key="15">
    <source>
        <dbReference type="EMBL" id="SHG62321.1"/>
    </source>
</evidence>
<dbReference type="SMART" id="SM00867">
    <property type="entry name" value="YceI"/>
    <property type="match status" value="1"/>
</dbReference>
<keyword evidence="5" id="KW-0349">Heme</keyword>
<dbReference type="STRING" id="490188.SAMN04488068_0807"/>
<comment type="similarity">
    <text evidence="12">Belongs to the cytochrome b561 family.</text>
</comment>
<dbReference type="Proteomes" id="UP000199758">
    <property type="component" value="Unassembled WGS sequence"/>
</dbReference>
<name>A0A1M5LBB5_9GAMM</name>
<dbReference type="InterPro" id="IPR007372">
    <property type="entry name" value="Lipid/polyisoprenoid-bd_YceI"/>
</dbReference>
<evidence type="ECO:0000256" key="12">
    <source>
        <dbReference type="ARBA" id="ARBA00037975"/>
    </source>
</evidence>
<dbReference type="InterPro" id="IPR016174">
    <property type="entry name" value="Di-haem_cyt_TM"/>
</dbReference>
<dbReference type="SUPFAM" id="SSF81342">
    <property type="entry name" value="Transmembrane di-heme cytochromes"/>
    <property type="match status" value="1"/>
</dbReference>
<dbReference type="PANTHER" id="PTHR30529">
    <property type="entry name" value="CYTOCHROME B561"/>
    <property type="match status" value="1"/>
</dbReference>
<evidence type="ECO:0000256" key="11">
    <source>
        <dbReference type="ARBA" id="ARBA00023136"/>
    </source>
</evidence>
<dbReference type="InterPro" id="IPR052168">
    <property type="entry name" value="Cytochrome_b561_oxidase"/>
</dbReference>
<feature type="transmembrane region" description="Helical" evidence="13">
    <location>
        <begin position="192"/>
        <end position="215"/>
    </location>
</feature>
<evidence type="ECO:0000256" key="7">
    <source>
        <dbReference type="ARBA" id="ARBA00022723"/>
    </source>
</evidence>
<evidence type="ECO:0000256" key="5">
    <source>
        <dbReference type="ARBA" id="ARBA00022617"/>
    </source>
</evidence>
<keyword evidence="4" id="KW-1003">Cell membrane</keyword>
<evidence type="ECO:0000313" key="16">
    <source>
        <dbReference type="Proteomes" id="UP000199758"/>
    </source>
</evidence>
<evidence type="ECO:0000256" key="1">
    <source>
        <dbReference type="ARBA" id="ARBA00001970"/>
    </source>
</evidence>
<dbReference type="Gene3D" id="2.40.128.110">
    <property type="entry name" value="Lipid/polyisoprenoid-binding, YceI-like"/>
    <property type="match status" value="1"/>
</dbReference>
<dbReference type="InterPro" id="IPR036761">
    <property type="entry name" value="TTHA0802/YceI-like_sf"/>
</dbReference>
<comment type="cofactor">
    <cofactor evidence="1">
        <name>heme b</name>
        <dbReference type="ChEBI" id="CHEBI:60344"/>
    </cofactor>
</comment>
<feature type="transmembrane region" description="Helical" evidence="13">
    <location>
        <begin position="154"/>
        <end position="171"/>
    </location>
</feature>
<comment type="subcellular location">
    <subcellularLocation>
        <location evidence="2">Cell membrane</location>
        <topology evidence="2">Multi-pass membrane protein</topology>
    </subcellularLocation>
</comment>
<evidence type="ECO:0000256" key="6">
    <source>
        <dbReference type="ARBA" id="ARBA00022692"/>
    </source>
</evidence>
<dbReference type="GO" id="GO:0022904">
    <property type="term" value="P:respiratory electron transport chain"/>
    <property type="evidence" value="ECO:0007669"/>
    <property type="project" value="InterPro"/>
</dbReference>
<evidence type="ECO:0000259" key="14">
    <source>
        <dbReference type="SMART" id="SM00867"/>
    </source>
</evidence>
<keyword evidence="8" id="KW-0249">Electron transport</keyword>
<proteinExistence type="inferred from homology"/>
<dbReference type="AlphaFoldDB" id="A0A1M5LBB5"/>
<evidence type="ECO:0000256" key="3">
    <source>
        <dbReference type="ARBA" id="ARBA00022448"/>
    </source>
</evidence>
<evidence type="ECO:0000256" key="9">
    <source>
        <dbReference type="ARBA" id="ARBA00022989"/>
    </source>
</evidence>